<dbReference type="InterPro" id="IPR007016">
    <property type="entry name" value="O-antigen_ligase-rel_domated"/>
</dbReference>
<feature type="transmembrane region" description="Helical" evidence="5">
    <location>
        <begin position="180"/>
        <end position="196"/>
    </location>
</feature>
<dbReference type="Proteomes" id="UP000028630">
    <property type="component" value="Unassembled WGS sequence"/>
</dbReference>
<dbReference type="PANTHER" id="PTHR37422:SF13">
    <property type="entry name" value="LIPOPOLYSACCHARIDE BIOSYNTHESIS PROTEIN PA4999-RELATED"/>
    <property type="match status" value="1"/>
</dbReference>
<comment type="subcellular location">
    <subcellularLocation>
        <location evidence="1">Membrane</location>
        <topology evidence="1">Multi-pass membrane protein</topology>
    </subcellularLocation>
</comment>
<reference evidence="8" key="1">
    <citation type="submission" date="2014-05" db="EMBL/GenBank/DDBJ databases">
        <title>ATOL: Assembling a taxonomically balanced genome-scale reconstruction of the evolutionary history of the Enterobacteriaceae.</title>
        <authorList>
            <person name="Plunkett G. III"/>
            <person name="Neeno-Eckwall E.C."/>
            <person name="Glasner J.D."/>
            <person name="Perna N.T."/>
        </authorList>
    </citation>
    <scope>NUCLEOTIDE SEQUENCE [LARGE SCALE GENOMIC DNA]</scope>
    <source>
        <strain evidence="8">ATCC 49490</strain>
    </source>
</reference>
<evidence type="ECO:0000256" key="1">
    <source>
        <dbReference type="ARBA" id="ARBA00004141"/>
    </source>
</evidence>
<evidence type="ECO:0000313" key="7">
    <source>
        <dbReference type="EMBL" id="KFB99805.1"/>
    </source>
</evidence>
<feature type="transmembrane region" description="Helical" evidence="5">
    <location>
        <begin position="226"/>
        <end position="244"/>
    </location>
</feature>
<dbReference type="EMBL" id="JMTB01000113">
    <property type="protein sequence ID" value="KFB99805.1"/>
    <property type="molecule type" value="Genomic_DNA"/>
</dbReference>
<feature type="domain" description="O-antigen ligase-related" evidence="6">
    <location>
        <begin position="188"/>
        <end position="319"/>
    </location>
</feature>
<evidence type="ECO:0000256" key="4">
    <source>
        <dbReference type="ARBA" id="ARBA00023136"/>
    </source>
</evidence>
<dbReference type="eggNOG" id="COG3307">
    <property type="taxonomic scope" value="Bacteria"/>
</dbReference>
<feature type="transmembrane region" description="Helical" evidence="5">
    <location>
        <begin position="365"/>
        <end position="381"/>
    </location>
</feature>
<evidence type="ECO:0000256" key="2">
    <source>
        <dbReference type="ARBA" id="ARBA00022692"/>
    </source>
</evidence>
<feature type="transmembrane region" description="Helical" evidence="5">
    <location>
        <begin position="155"/>
        <end position="173"/>
    </location>
</feature>
<feature type="transmembrane region" description="Helical" evidence="5">
    <location>
        <begin position="116"/>
        <end position="135"/>
    </location>
</feature>
<dbReference type="GO" id="GO:0016020">
    <property type="term" value="C:membrane"/>
    <property type="evidence" value="ECO:0007669"/>
    <property type="project" value="UniProtKB-SubCell"/>
</dbReference>
<organism evidence="7 8">
    <name type="scientific">Trabulsiella guamensis ATCC 49490</name>
    <dbReference type="NCBI Taxonomy" id="1005994"/>
    <lineage>
        <taxon>Bacteria</taxon>
        <taxon>Pseudomonadati</taxon>
        <taxon>Pseudomonadota</taxon>
        <taxon>Gammaproteobacteria</taxon>
        <taxon>Enterobacterales</taxon>
        <taxon>Enterobacteriaceae</taxon>
        <taxon>Trabulsiella</taxon>
    </lineage>
</organism>
<dbReference type="Pfam" id="PF04932">
    <property type="entry name" value="Wzy_C"/>
    <property type="match status" value="1"/>
</dbReference>
<name>A0A084ZQR1_9ENTR</name>
<accession>A0A084ZQR1</accession>
<keyword evidence="3 5" id="KW-1133">Transmembrane helix</keyword>
<evidence type="ECO:0000313" key="8">
    <source>
        <dbReference type="Proteomes" id="UP000028630"/>
    </source>
</evidence>
<protein>
    <recommendedName>
        <fullName evidence="6">O-antigen ligase-related domain-containing protein</fullName>
    </recommendedName>
</protein>
<feature type="transmembrane region" description="Helical" evidence="5">
    <location>
        <begin position="9"/>
        <end position="27"/>
    </location>
</feature>
<dbReference type="RefSeq" id="WP_038161070.1">
    <property type="nucleotide sequence ID" value="NZ_JMTB01000113.1"/>
</dbReference>
<evidence type="ECO:0000256" key="5">
    <source>
        <dbReference type="SAM" id="Phobius"/>
    </source>
</evidence>
<dbReference type="InterPro" id="IPR051533">
    <property type="entry name" value="WaaL-like"/>
</dbReference>
<dbReference type="AlphaFoldDB" id="A0A084ZQR1"/>
<comment type="caution">
    <text evidence="7">The sequence shown here is derived from an EMBL/GenBank/DDBJ whole genome shotgun (WGS) entry which is preliminary data.</text>
</comment>
<evidence type="ECO:0000256" key="3">
    <source>
        <dbReference type="ARBA" id="ARBA00022989"/>
    </source>
</evidence>
<feature type="transmembrane region" description="Helical" evidence="5">
    <location>
        <begin position="339"/>
        <end position="359"/>
    </location>
</feature>
<dbReference type="PANTHER" id="PTHR37422">
    <property type="entry name" value="TEICHURONIC ACID BIOSYNTHESIS PROTEIN TUAE"/>
    <property type="match status" value="1"/>
</dbReference>
<feature type="transmembrane region" description="Helical" evidence="5">
    <location>
        <begin position="302"/>
        <end position="327"/>
    </location>
</feature>
<gene>
    <name evidence="7" type="ORF">GTGU_03921</name>
</gene>
<feature type="transmembrane region" description="Helical" evidence="5">
    <location>
        <begin position="63"/>
        <end position="81"/>
    </location>
</feature>
<sequence>MSSVNWKKTYIWFFISFILLSTIFCGISRVNILFHVALSLFLLSFIFSPLVRKSVLDDRQYLPAMLLVALFVIYYSFSNLWADHSHLESSLTHSFYLLVLMALYRQAELAGYKKAVITAAWLGTIILAILTLIYVDKTKIFTQRLNHAFPWAPDNVIDLGGYMALGILLSALLVREMKTLWVLLPVPLLLLCLILTQSRGPLLALVLAGVMVYLLRPNLNLKFLPGIIMLLVVVAAALYFSGFLDRFVMRIESSYQQSFIRFGIWQHAFEVSLEKPIFGWGFDKELTFINSIKQPVTTTHSLYVSALLKGGFVGFTLFIGMIGYSLWQCKKHLAAHHTAEIAILLFALIFYSTQGMFIISNPREYWVLFWLPLIIVLSVPPQRQQY</sequence>
<keyword evidence="2 5" id="KW-0812">Transmembrane</keyword>
<keyword evidence="8" id="KW-1185">Reference proteome</keyword>
<dbReference type="OrthoDB" id="8534453at2"/>
<proteinExistence type="predicted"/>
<feature type="transmembrane region" description="Helical" evidence="5">
    <location>
        <begin position="33"/>
        <end position="51"/>
    </location>
</feature>
<keyword evidence="4 5" id="KW-0472">Membrane</keyword>
<evidence type="ECO:0000259" key="6">
    <source>
        <dbReference type="Pfam" id="PF04932"/>
    </source>
</evidence>